<gene>
    <name evidence="1" type="ORF">rosag_13940</name>
</gene>
<dbReference type="SUPFAM" id="SSF55469">
    <property type="entry name" value="FMN-dependent nitroreductase-like"/>
    <property type="match status" value="1"/>
</dbReference>
<comment type="caution">
    <text evidence="1">The sequence shown here is derived from an EMBL/GenBank/DDBJ whole genome shotgun (WGS) entry which is preliminary data.</text>
</comment>
<dbReference type="Proteomes" id="UP001161325">
    <property type="component" value="Unassembled WGS sequence"/>
</dbReference>
<organism evidence="1 2">
    <name type="scientific">Roseisolibacter agri</name>
    <dbReference type="NCBI Taxonomy" id="2014610"/>
    <lineage>
        <taxon>Bacteria</taxon>
        <taxon>Pseudomonadati</taxon>
        <taxon>Gemmatimonadota</taxon>
        <taxon>Gemmatimonadia</taxon>
        <taxon>Gemmatimonadales</taxon>
        <taxon>Gemmatimonadaceae</taxon>
        <taxon>Roseisolibacter</taxon>
    </lineage>
</organism>
<sequence>MRLGAPHVPSKADRVLADAIVRRHTDRLAYEERALAPHVLALLLASAAAEGAWLVPVETPARRAVLAALVAPADRTRVECAPVMAVLATVGDAPRDWLVAGQALGRVLLAACASGVAASFMNQPLEVPALLRAADDPASPGDAAVPQLVLRFGYAPEGRTTPRRPLHDVLR</sequence>
<dbReference type="InterPro" id="IPR000415">
    <property type="entry name" value="Nitroreductase-like"/>
</dbReference>
<reference evidence="1" key="1">
    <citation type="submission" date="2022-08" db="EMBL/GenBank/DDBJ databases">
        <title>Draft genome sequencing of Roseisolibacter agri AW1220.</title>
        <authorList>
            <person name="Tobiishi Y."/>
            <person name="Tonouchi A."/>
        </authorList>
    </citation>
    <scope>NUCLEOTIDE SEQUENCE</scope>
    <source>
        <strain evidence="1">AW1220</strain>
    </source>
</reference>
<accession>A0AA37V654</accession>
<protein>
    <recommendedName>
        <fullName evidence="3">Nitroreductase family protein</fullName>
    </recommendedName>
</protein>
<dbReference type="EMBL" id="BRXS01000002">
    <property type="protein sequence ID" value="GLC24881.1"/>
    <property type="molecule type" value="Genomic_DNA"/>
</dbReference>
<dbReference type="AlphaFoldDB" id="A0AA37V654"/>
<name>A0AA37V654_9BACT</name>
<evidence type="ECO:0008006" key="3">
    <source>
        <dbReference type="Google" id="ProtNLM"/>
    </source>
</evidence>
<dbReference type="GO" id="GO:0016491">
    <property type="term" value="F:oxidoreductase activity"/>
    <property type="evidence" value="ECO:0007669"/>
    <property type="project" value="InterPro"/>
</dbReference>
<dbReference type="RefSeq" id="WP_284349324.1">
    <property type="nucleotide sequence ID" value="NZ_BRXS01000002.1"/>
</dbReference>
<evidence type="ECO:0000313" key="2">
    <source>
        <dbReference type="Proteomes" id="UP001161325"/>
    </source>
</evidence>
<evidence type="ECO:0000313" key="1">
    <source>
        <dbReference type="EMBL" id="GLC24881.1"/>
    </source>
</evidence>
<dbReference type="Gene3D" id="3.40.109.10">
    <property type="entry name" value="NADH Oxidase"/>
    <property type="match status" value="2"/>
</dbReference>
<keyword evidence="2" id="KW-1185">Reference proteome</keyword>
<proteinExistence type="predicted"/>